<dbReference type="AlphaFoldDB" id="A0A642V920"/>
<keyword evidence="4" id="KW-1185">Reference proteome</keyword>
<dbReference type="InterPro" id="IPR037119">
    <property type="entry name" value="Haem_oxidase_HugZ-like_sf"/>
</dbReference>
<keyword evidence="1" id="KW-0812">Transmembrane</keyword>
<feature type="domain" description="DUF2470" evidence="2">
    <location>
        <begin position="1"/>
        <end position="76"/>
    </location>
</feature>
<dbReference type="VEuPathDB" id="FungiDB:TRICI_001728"/>
<dbReference type="EMBL" id="SWFS01000123">
    <property type="protein sequence ID" value="KAA8916077.1"/>
    <property type="molecule type" value="Genomic_DNA"/>
</dbReference>
<name>A0A642V920_9ASCO</name>
<dbReference type="InterPro" id="IPR019595">
    <property type="entry name" value="DUF2470"/>
</dbReference>
<proteinExistence type="predicted"/>
<dbReference type="Gene3D" id="3.20.180.10">
    <property type="entry name" value="PNP-oxidase-like"/>
    <property type="match status" value="1"/>
</dbReference>
<accession>A0A642V920</accession>
<dbReference type="Pfam" id="PF10615">
    <property type="entry name" value="DUF2470"/>
    <property type="match status" value="1"/>
</dbReference>
<feature type="transmembrane region" description="Helical" evidence="1">
    <location>
        <begin position="105"/>
        <end position="126"/>
    </location>
</feature>
<reference evidence="3" key="1">
    <citation type="journal article" date="2019" name="G3 (Bethesda)">
        <title>Genome Assemblies of Two Rare Opportunistic Yeast Pathogens: Diutina rugosa (syn. Candida rugosa) and Trichomonascus ciferrii (syn. Candida ciferrii).</title>
        <authorList>
            <person name="Mixao V."/>
            <person name="Saus E."/>
            <person name="Hansen A.P."/>
            <person name="Lass-Florl C."/>
            <person name="Gabaldon T."/>
        </authorList>
    </citation>
    <scope>NUCLEOTIDE SEQUENCE</scope>
    <source>
        <strain evidence="3">CBS 4856</strain>
    </source>
</reference>
<evidence type="ECO:0000313" key="3">
    <source>
        <dbReference type="EMBL" id="KAA8916077.1"/>
    </source>
</evidence>
<keyword evidence="1" id="KW-1133">Transmembrane helix</keyword>
<protein>
    <recommendedName>
        <fullName evidence="2">DUF2470 domain-containing protein</fullName>
    </recommendedName>
</protein>
<evidence type="ECO:0000259" key="2">
    <source>
        <dbReference type="Pfam" id="PF10615"/>
    </source>
</evidence>
<comment type="caution">
    <text evidence="3">The sequence shown here is derived from an EMBL/GenBank/DDBJ whole genome shotgun (WGS) entry which is preliminary data.</text>
</comment>
<dbReference type="PANTHER" id="PTHR37783">
    <property type="entry name" value="MEMBRANE PROTEIN, PUTATIVE (AFU_ORTHOLOGUE AFUA_1G04315)-RELATED"/>
    <property type="match status" value="1"/>
</dbReference>
<dbReference type="Proteomes" id="UP000761534">
    <property type="component" value="Unassembled WGS sequence"/>
</dbReference>
<keyword evidence="1" id="KW-0472">Membrane</keyword>
<gene>
    <name evidence="3" type="ORF">TRICI_001728</name>
</gene>
<organism evidence="3 4">
    <name type="scientific">Trichomonascus ciferrii</name>
    <dbReference type="NCBI Taxonomy" id="44093"/>
    <lineage>
        <taxon>Eukaryota</taxon>
        <taxon>Fungi</taxon>
        <taxon>Dikarya</taxon>
        <taxon>Ascomycota</taxon>
        <taxon>Saccharomycotina</taxon>
        <taxon>Dipodascomycetes</taxon>
        <taxon>Dipodascales</taxon>
        <taxon>Trichomonascaceae</taxon>
        <taxon>Trichomonascus</taxon>
        <taxon>Trichomonascus ciferrii complex</taxon>
    </lineage>
</organism>
<dbReference type="PANTHER" id="PTHR37783:SF1">
    <property type="entry name" value="MEMBRANE PROTEIN, PUTATIVE (AFU_ORTHOLOGUE AFUA_1G04315)-RELATED"/>
    <property type="match status" value="1"/>
</dbReference>
<sequence>MNKDHTISLYDYLAHYGGVTLDPFDSRTSVKMTGIDLESITLAFRRREGQGEETKVIPIKPPMDTMSAARNVLVDMAREAANAQQVSPYQIKDYTPPSFTLMETVTISVTLFTMFVALYPSVALFFPYIGPLVYSRPLFPLCTCLATHSAESLFVLLPLLRKYRVPPPSRIKWVLNHLLEGYPTIQRFTSIAAKLES</sequence>
<dbReference type="OrthoDB" id="5553410at2759"/>
<evidence type="ECO:0000256" key="1">
    <source>
        <dbReference type="SAM" id="Phobius"/>
    </source>
</evidence>
<evidence type="ECO:0000313" key="4">
    <source>
        <dbReference type="Proteomes" id="UP000761534"/>
    </source>
</evidence>